<dbReference type="InterPro" id="IPR040241">
    <property type="entry name" value="TRP_Flc/Pkd2-like"/>
</dbReference>
<dbReference type="RefSeq" id="XP_007730219.1">
    <property type="nucleotide sequence ID" value="XM_007732029.1"/>
</dbReference>
<name>W9Y7J7_9EURO</name>
<evidence type="ECO:0000256" key="2">
    <source>
        <dbReference type="ARBA" id="ARBA00010642"/>
    </source>
</evidence>
<feature type="compositionally biased region" description="Low complexity" evidence="7">
    <location>
        <begin position="703"/>
        <end position="718"/>
    </location>
</feature>
<evidence type="ECO:0000256" key="6">
    <source>
        <dbReference type="ARBA" id="ARBA00023136"/>
    </source>
</evidence>
<evidence type="ECO:0000256" key="7">
    <source>
        <dbReference type="SAM" id="MobiDB-lite"/>
    </source>
</evidence>
<comment type="similarity">
    <text evidence="2">Belongs to the transient receptor potential (TRP) ion channel family.</text>
</comment>
<feature type="chain" id="PRO_5004934493" description="ML-like domain-containing protein" evidence="9">
    <location>
        <begin position="26"/>
        <end position="773"/>
    </location>
</feature>
<feature type="domain" description="ML-like" evidence="10">
    <location>
        <begin position="27"/>
        <end position="166"/>
    </location>
</feature>
<dbReference type="OrthoDB" id="5212126at2759"/>
<dbReference type="HOGENOM" id="CLU_010226_1_0_1"/>
<keyword evidence="5 8" id="KW-1133">Transmembrane helix</keyword>
<evidence type="ECO:0000313" key="12">
    <source>
        <dbReference type="Proteomes" id="UP000019478"/>
    </source>
</evidence>
<feature type="signal peptide" evidence="9">
    <location>
        <begin position="1"/>
        <end position="25"/>
    </location>
</feature>
<organism evidence="11 12">
    <name type="scientific">Capronia epimyces CBS 606.96</name>
    <dbReference type="NCBI Taxonomy" id="1182542"/>
    <lineage>
        <taxon>Eukaryota</taxon>
        <taxon>Fungi</taxon>
        <taxon>Dikarya</taxon>
        <taxon>Ascomycota</taxon>
        <taxon>Pezizomycotina</taxon>
        <taxon>Eurotiomycetes</taxon>
        <taxon>Chaetothyriomycetidae</taxon>
        <taxon>Chaetothyriales</taxon>
        <taxon>Herpotrichiellaceae</taxon>
        <taxon>Capronia</taxon>
    </lineage>
</organism>
<evidence type="ECO:0000256" key="4">
    <source>
        <dbReference type="ARBA" id="ARBA00022729"/>
    </source>
</evidence>
<dbReference type="EMBL" id="AMGY01000002">
    <property type="protein sequence ID" value="EXJ88822.1"/>
    <property type="molecule type" value="Genomic_DNA"/>
</dbReference>
<feature type="compositionally biased region" description="Polar residues" evidence="7">
    <location>
        <begin position="719"/>
        <end position="735"/>
    </location>
</feature>
<reference evidence="11 12" key="1">
    <citation type="submission" date="2013-03" db="EMBL/GenBank/DDBJ databases">
        <title>The Genome Sequence of Capronia epimyces CBS 606.96.</title>
        <authorList>
            <consortium name="The Broad Institute Genomics Platform"/>
            <person name="Cuomo C."/>
            <person name="de Hoog S."/>
            <person name="Gorbushina A."/>
            <person name="Walker B."/>
            <person name="Young S.K."/>
            <person name="Zeng Q."/>
            <person name="Gargeya S."/>
            <person name="Fitzgerald M."/>
            <person name="Haas B."/>
            <person name="Abouelleil A."/>
            <person name="Allen A.W."/>
            <person name="Alvarado L."/>
            <person name="Arachchi H.M."/>
            <person name="Berlin A.M."/>
            <person name="Chapman S.B."/>
            <person name="Gainer-Dewar J."/>
            <person name="Goldberg J."/>
            <person name="Griggs A."/>
            <person name="Gujja S."/>
            <person name="Hansen M."/>
            <person name="Howarth C."/>
            <person name="Imamovic A."/>
            <person name="Ireland A."/>
            <person name="Larimer J."/>
            <person name="McCowan C."/>
            <person name="Murphy C."/>
            <person name="Pearson M."/>
            <person name="Poon T.W."/>
            <person name="Priest M."/>
            <person name="Roberts A."/>
            <person name="Saif S."/>
            <person name="Shea T."/>
            <person name="Sisk P."/>
            <person name="Sykes S."/>
            <person name="Wortman J."/>
            <person name="Nusbaum C."/>
            <person name="Birren B."/>
        </authorList>
    </citation>
    <scope>NUCLEOTIDE SEQUENCE [LARGE SCALE GENOMIC DNA]</scope>
    <source>
        <strain evidence="11 12">CBS 606.96</strain>
    </source>
</reference>
<keyword evidence="12" id="KW-1185">Reference proteome</keyword>
<dbReference type="Proteomes" id="UP000019478">
    <property type="component" value="Unassembled WGS sequence"/>
</dbReference>
<feature type="transmembrane region" description="Helical" evidence="8">
    <location>
        <begin position="503"/>
        <end position="526"/>
    </location>
</feature>
<evidence type="ECO:0000256" key="8">
    <source>
        <dbReference type="SAM" id="Phobius"/>
    </source>
</evidence>
<dbReference type="GO" id="GO:0016020">
    <property type="term" value="C:membrane"/>
    <property type="evidence" value="ECO:0007669"/>
    <property type="project" value="UniProtKB-SubCell"/>
</dbReference>
<feature type="transmembrane region" description="Helical" evidence="8">
    <location>
        <begin position="414"/>
        <end position="436"/>
    </location>
</feature>
<keyword evidence="3 8" id="KW-0812">Transmembrane</keyword>
<dbReference type="Pfam" id="PF14558">
    <property type="entry name" value="TRP_N"/>
    <property type="match status" value="1"/>
</dbReference>
<evidence type="ECO:0000313" key="11">
    <source>
        <dbReference type="EMBL" id="EXJ88822.1"/>
    </source>
</evidence>
<feature type="compositionally biased region" description="Polar residues" evidence="7">
    <location>
        <begin position="661"/>
        <end position="675"/>
    </location>
</feature>
<evidence type="ECO:0000256" key="9">
    <source>
        <dbReference type="SAM" id="SignalP"/>
    </source>
</evidence>
<dbReference type="GO" id="GO:0055085">
    <property type="term" value="P:transmembrane transport"/>
    <property type="evidence" value="ECO:0007669"/>
    <property type="project" value="TreeGrafter"/>
</dbReference>
<comment type="caution">
    <text evidence="11">The sequence shown here is derived from an EMBL/GenBank/DDBJ whole genome shotgun (WGS) entry which is preliminary data.</text>
</comment>
<feature type="transmembrane region" description="Helical" evidence="8">
    <location>
        <begin position="477"/>
        <end position="497"/>
    </location>
</feature>
<dbReference type="InterPro" id="IPR010308">
    <property type="entry name" value="TRP_C"/>
</dbReference>
<feature type="transmembrane region" description="Helical" evidence="8">
    <location>
        <begin position="533"/>
        <end position="553"/>
    </location>
</feature>
<dbReference type="Pfam" id="PF06011">
    <property type="entry name" value="TRP"/>
    <property type="match status" value="1"/>
</dbReference>
<feature type="region of interest" description="Disordered" evidence="7">
    <location>
        <begin position="648"/>
        <end position="773"/>
    </location>
</feature>
<dbReference type="GeneID" id="19166019"/>
<accession>W9Y7J7</accession>
<evidence type="ECO:0000256" key="3">
    <source>
        <dbReference type="ARBA" id="ARBA00022692"/>
    </source>
</evidence>
<dbReference type="STRING" id="1182542.W9Y7J7"/>
<feature type="transmembrane region" description="Helical" evidence="8">
    <location>
        <begin position="388"/>
        <end position="408"/>
    </location>
</feature>
<evidence type="ECO:0000256" key="1">
    <source>
        <dbReference type="ARBA" id="ARBA00004141"/>
    </source>
</evidence>
<dbReference type="PANTHER" id="PTHR31145:SF2">
    <property type="entry name" value="FLAVIN CARRIER PROTEIN 2"/>
    <property type="match status" value="1"/>
</dbReference>
<dbReference type="PANTHER" id="PTHR31145">
    <property type="entry name" value="INTEGRAL MEMBRANE PROTEIN (AFU_ORTHOLOGUE AFUA_7G01610)"/>
    <property type="match status" value="1"/>
</dbReference>
<keyword evidence="6 8" id="KW-0472">Membrane</keyword>
<dbReference type="InterPro" id="IPR032800">
    <property type="entry name" value="TRP_N"/>
</dbReference>
<protein>
    <recommendedName>
        <fullName evidence="10">ML-like domain-containing protein</fullName>
    </recommendedName>
</protein>
<dbReference type="GO" id="GO:0009272">
    <property type="term" value="P:fungal-type cell wall biogenesis"/>
    <property type="evidence" value="ECO:0007669"/>
    <property type="project" value="TreeGrafter"/>
</dbReference>
<proteinExistence type="inferred from homology"/>
<evidence type="ECO:0000256" key="5">
    <source>
        <dbReference type="ARBA" id="ARBA00022989"/>
    </source>
</evidence>
<dbReference type="AlphaFoldDB" id="W9Y7J7"/>
<feature type="transmembrane region" description="Helical" evidence="8">
    <location>
        <begin position="334"/>
        <end position="360"/>
    </location>
</feature>
<sequence length="773" mass="84221">MRPQTSFSYILTLFAAILLSPLALADSVIESSSLNSCKSGSNFTATLFNVAYTPKNNSLALNINGVSSLVGNVTAQLEIFAYGFTILNRTLNPCEMNLSGFCPLKTGNINIETNVDIPKDVAKNVPGIAYTVPDLDGVVRVYVTSLDDNEVIACMEADLSNTKSVYHPAVGWATAVIAGLGLLAAGVTSGLGHPNTASHVAANAVSLFGFFQAQAIIGMTSVTMPPIVQSWTQNFQWSMGIIRVGFLQSIATWYQRATGGTPTTYLSTLNTYSVQVQKRAIKRSITAMTAYAVQGIRALARRDDSSSSTTVSDVKIVRGIDRVGFRAGIEQTNIFMTGLIFFVFILFLIAVLVALTKLLLDGFARAGWMRSERFLEFRNGWKIVIKGILFRLVLLGFVQMSILCLWELTERDSAAEVVLALIVFISMAAALAWASFKVISLAKRSVAMHKNPAYILYSDPKSLNKWGFLYVQYRATAYYFVVPLLAYILAKAIFIAFAQKSPVAQAVGLLIVEGVALIGISVLRPFMDKKTNIFNISIAAVNFLNAVFLLVFSDAFNQPEMVSGVMGVIFALYNVIFAAVLLILVLIASIYAIASKNPEVRYQPMRDDRGSFIKSQAALTTELDALGATARGDGTNIYSQDKKAFDDDESFTSESLKHQSELSQPPVSQSGSIYGQQDPAPMYPGENNGRRGPPQSQEQRQMYNRSYGGNNDYGYSGRPTTAPNQQAYDRSLSPSPLNPGYVPPRSAQGGYAPQQGFRQQNNSSPWQRGAGYD</sequence>
<gene>
    <name evidence="11" type="ORF">A1O3_01886</name>
</gene>
<comment type="subcellular location">
    <subcellularLocation>
        <location evidence="1">Membrane</location>
        <topology evidence="1">Multi-pass membrane protein</topology>
    </subcellularLocation>
</comment>
<feature type="compositionally biased region" description="Polar residues" evidence="7">
    <location>
        <begin position="756"/>
        <end position="766"/>
    </location>
</feature>
<dbReference type="eggNOG" id="ENOG502QSVZ">
    <property type="taxonomic scope" value="Eukaryota"/>
</dbReference>
<evidence type="ECO:0000259" key="10">
    <source>
        <dbReference type="SMART" id="SM01320"/>
    </source>
</evidence>
<feature type="transmembrane region" description="Helical" evidence="8">
    <location>
        <begin position="565"/>
        <end position="594"/>
    </location>
</feature>
<dbReference type="SMART" id="SM01320">
    <property type="entry name" value="TRP_N"/>
    <property type="match status" value="1"/>
</dbReference>
<keyword evidence="4 9" id="KW-0732">Signal</keyword>